<dbReference type="GO" id="GO:0003677">
    <property type="term" value="F:DNA binding"/>
    <property type="evidence" value="ECO:0007669"/>
    <property type="project" value="InterPro"/>
</dbReference>
<dbReference type="InterPro" id="IPR050815">
    <property type="entry name" value="TF_fung"/>
</dbReference>
<evidence type="ECO:0000256" key="2">
    <source>
        <dbReference type="ARBA" id="ARBA00022723"/>
    </source>
</evidence>
<keyword evidence="2" id="KW-0479">Metal-binding</keyword>
<comment type="subcellular location">
    <subcellularLocation>
        <location evidence="1">Nucleus</location>
    </subcellularLocation>
</comment>
<evidence type="ECO:0000256" key="5">
    <source>
        <dbReference type="ARBA" id="ARBA00023242"/>
    </source>
</evidence>
<dbReference type="SMART" id="SM00906">
    <property type="entry name" value="Fungal_trans"/>
    <property type="match status" value="1"/>
</dbReference>
<dbReference type="GO" id="GO:0000981">
    <property type="term" value="F:DNA-binding transcription factor activity, RNA polymerase II-specific"/>
    <property type="evidence" value="ECO:0007669"/>
    <property type="project" value="InterPro"/>
</dbReference>
<accession>A0AAD4C1I4</accession>
<dbReference type="PANTHER" id="PTHR47338">
    <property type="entry name" value="ZN(II)2CYS6 TRANSCRIPTION FACTOR (EUROFUNG)-RELATED"/>
    <property type="match status" value="1"/>
</dbReference>
<evidence type="ECO:0000256" key="1">
    <source>
        <dbReference type="ARBA" id="ARBA00004123"/>
    </source>
</evidence>
<evidence type="ECO:0000256" key="4">
    <source>
        <dbReference type="ARBA" id="ARBA00023163"/>
    </source>
</evidence>
<dbReference type="GO" id="GO:0006351">
    <property type="term" value="P:DNA-templated transcription"/>
    <property type="evidence" value="ECO:0007669"/>
    <property type="project" value="InterPro"/>
</dbReference>
<dbReference type="CDD" id="cd12148">
    <property type="entry name" value="fungal_TF_MHR"/>
    <property type="match status" value="1"/>
</dbReference>
<feature type="domain" description="Xylanolytic transcriptional activator regulatory" evidence="6">
    <location>
        <begin position="319"/>
        <end position="406"/>
    </location>
</feature>
<keyword evidence="3" id="KW-0805">Transcription regulation</keyword>
<keyword evidence="5" id="KW-0539">Nucleus</keyword>
<keyword evidence="8" id="KW-1185">Reference proteome</keyword>
<dbReference type="AlphaFoldDB" id="A0AAD4C1I4"/>
<dbReference type="Pfam" id="PF04082">
    <property type="entry name" value="Fungal_trans"/>
    <property type="match status" value="1"/>
</dbReference>
<proteinExistence type="predicted"/>
<evidence type="ECO:0000313" key="7">
    <source>
        <dbReference type="EMBL" id="KAF8446076.1"/>
    </source>
</evidence>
<dbReference type="GO" id="GO:0008270">
    <property type="term" value="F:zinc ion binding"/>
    <property type="evidence" value="ECO:0007669"/>
    <property type="project" value="InterPro"/>
</dbReference>
<dbReference type="PANTHER" id="PTHR47338:SF29">
    <property type="entry name" value="ZN(2)-C6 FUNGAL-TYPE DOMAIN-CONTAINING PROTEIN"/>
    <property type="match status" value="1"/>
</dbReference>
<organism evidence="7 8">
    <name type="scientific">Boletus edulis BED1</name>
    <dbReference type="NCBI Taxonomy" id="1328754"/>
    <lineage>
        <taxon>Eukaryota</taxon>
        <taxon>Fungi</taxon>
        <taxon>Dikarya</taxon>
        <taxon>Basidiomycota</taxon>
        <taxon>Agaricomycotina</taxon>
        <taxon>Agaricomycetes</taxon>
        <taxon>Agaricomycetidae</taxon>
        <taxon>Boletales</taxon>
        <taxon>Boletineae</taxon>
        <taxon>Boletaceae</taxon>
        <taxon>Boletoideae</taxon>
        <taxon>Boletus</taxon>
    </lineage>
</organism>
<dbReference type="InterPro" id="IPR007219">
    <property type="entry name" value="XnlR_reg_dom"/>
</dbReference>
<protein>
    <recommendedName>
        <fullName evidence="6">Xylanolytic transcriptional activator regulatory domain-containing protein</fullName>
    </recommendedName>
</protein>
<name>A0AAD4C1I4_BOLED</name>
<evidence type="ECO:0000259" key="6">
    <source>
        <dbReference type="SMART" id="SM00906"/>
    </source>
</evidence>
<dbReference type="EMBL" id="WHUW01000005">
    <property type="protein sequence ID" value="KAF8446076.1"/>
    <property type="molecule type" value="Genomic_DNA"/>
</dbReference>
<reference evidence="7" key="1">
    <citation type="submission" date="2019-10" db="EMBL/GenBank/DDBJ databases">
        <authorList>
            <consortium name="DOE Joint Genome Institute"/>
            <person name="Kuo A."/>
            <person name="Miyauchi S."/>
            <person name="Kiss E."/>
            <person name="Drula E."/>
            <person name="Kohler A."/>
            <person name="Sanchez-Garcia M."/>
            <person name="Andreopoulos B."/>
            <person name="Barry K.W."/>
            <person name="Bonito G."/>
            <person name="Buee M."/>
            <person name="Carver A."/>
            <person name="Chen C."/>
            <person name="Cichocki N."/>
            <person name="Clum A."/>
            <person name="Culley D."/>
            <person name="Crous P.W."/>
            <person name="Fauchery L."/>
            <person name="Girlanda M."/>
            <person name="Hayes R."/>
            <person name="Keri Z."/>
            <person name="LaButti K."/>
            <person name="Lipzen A."/>
            <person name="Lombard V."/>
            <person name="Magnuson J."/>
            <person name="Maillard F."/>
            <person name="Morin E."/>
            <person name="Murat C."/>
            <person name="Nolan M."/>
            <person name="Ohm R."/>
            <person name="Pangilinan J."/>
            <person name="Pereira M."/>
            <person name="Perotto S."/>
            <person name="Peter M."/>
            <person name="Riley R."/>
            <person name="Sitrit Y."/>
            <person name="Stielow B."/>
            <person name="Szollosi G."/>
            <person name="Zifcakova L."/>
            <person name="Stursova M."/>
            <person name="Spatafora J.W."/>
            <person name="Tedersoo L."/>
            <person name="Vaario L.-M."/>
            <person name="Yamada A."/>
            <person name="Yan M."/>
            <person name="Wang P."/>
            <person name="Xu J."/>
            <person name="Bruns T."/>
            <person name="Baldrian P."/>
            <person name="Vilgalys R."/>
            <person name="Henrissat B."/>
            <person name="Grigoriev I.V."/>
            <person name="Hibbett D."/>
            <person name="Nagy L.G."/>
            <person name="Martin F.M."/>
        </authorList>
    </citation>
    <scope>NUCLEOTIDE SEQUENCE</scope>
    <source>
        <strain evidence="7">BED1</strain>
    </source>
</reference>
<gene>
    <name evidence="7" type="ORF">L210DRAFT_3392087</name>
</gene>
<evidence type="ECO:0000313" key="8">
    <source>
        <dbReference type="Proteomes" id="UP001194468"/>
    </source>
</evidence>
<dbReference type="Proteomes" id="UP001194468">
    <property type="component" value="Unassembled WGS sequence"/>
</dbReference>
<dbReference type="GO" id="GO:0005634">
    <property type="term" value="C:nucleus"/>
    <property type="evidence" value="ECO:0007669"/>
    <property type="project" value="UniProtKB-SubCell"/>
</dbReference>
<keyword evidence="4" id="KW-0804">Transcription</keyword>
<reference evidence="7" key="2">
    <citation type="journal article" date="2020" name="Nat. Commun.">
        <title>Large-scale genome sequencing of mycorrhizal fungi provides insights into the early evolution of symbiotic traits.</title>
        <authorList>
            <person name="Miyauchi S."/>
            <person name="Kiss E."/>
            <person name="Kuo A."/>
            <person name="Drula E."/>
            <person name="Kohler A."/>
            <person name="Sanchez-Garcia M."/>
            <person name="Morin E."/>
            <person name="Andreopoulos B."/>
            <person name="Barry K.W."/>
            <person name="Bonito G."/>
            <person name="Buee M."/>
            <person name="Carver A."/>
            <person name="Chen C."/>
            <person name="Cichocki N."/>
            <person name="Clum A."/>
            <person name="Culley D."/>
            <person name="Crous P.W."/>
            <person name="Fauchery L."/>
            <person name="Girlanda M."/>
            <person name="Hayes R.D."/>
            <person name="Keri Z."/>
            <person name="LaButti K."/>
            <person name="Lipzen A."/>
            <person name="Lombard V."/>
            <person name="Magnuson J."/>
            <person name="Maillard F."/>
            <person name="Murat C."/>
            <person name="Nolan M."/>
            <person name="Ohm R.A."/>
            <person name="Pangilinan J."/>
            <person name="Pereira M.F."/>
            <person name="Perotto S."/>
            <person name="Peter M."/>
            <person name="Pfister S."/>
            <person name="Riley R."/>
            <person name="Sitrit Y."/>
            <person name="Stielow J.B."/>
            <person name="Szollosi G."/>
            <person name="Zifcakova L."/>
            <person name="Stursova M."/>
            <person name="Spatafora J.W."/>
            <person name="Tedersoo L."/>
            <person name="Vaario L.M."/>
            <person name="Yamada A."/>
            <person name="Yan M."/>
            <person name="Wang P."/>
            <person name="Xu J."/>
            <person name="Bruns T."/>
            <person name="Baldrian P."/>
            <person name="Vilgalys R."/>
            <person name="Dunand C."/>
            <person name="Henrissat B."/>
            <person name="Grigoriev I.V."/>
            <person name="Hibbett D."/>
            <person name="Nagy L.G."/>
            <person name="Martin F.M."/>
        </authorList>
    </citation>
    <scope>NUCLEOTIDE SEQUENCE</scope>
    <source>
        <strain evidence="7">BED1</strain>
    </source>
</reference>
<evidence type="ECO:0000256" key="3">
    <source>
        <dbReference type="ARBA" id="ARBA00023015"/>
    </source>
</evidence>
<sequence>MSKDLSGSPIASSNKNNSGAVLKRNQVIFIGISAFLHSKDSNWRLVINAEDENCDAKRPCSTCVRSHSHALAHAQEGSHPPPNPECTFDEDVLVSDPTPATRFETPAKSRYERLESRIVELEALLKEKQDLIASFAGSSVNLPEPSTSSSLATPHTLSLARRFNNPGATRYVDLSILNDNSTASGVFEDVVVDVLWPNWPQHLPRPDLLRHIVDAFFAFHPHATRLLNMSTFLTSLSLPPDHPDFPSPPVLHAICAVGSLYTAANRQRSGATDFAEQHVIYAKSQIDTHLMSGQELLQCLQATVILSWYYWSHARWVELFVSTGQSLRIAVPLGLNLCPPFHALNTTTMSTSIIPAPLTFVEDETRRNIFWLAYTIDRQYGASNGWAMSLDDNDIAQLLPLPRAKLDAGISISAEYRQWSHLSESYLIHPPDLTDSFTLYIKVMLIISRIKNFNHRFRIMEHLGDPGSKSTRMNRWNEPDVRSTTTFSQLDHILVSFRSFLSHEFKDPVVNNRIDSHLYTTHLALHASIILLHEPHSDPKTSTCTSAMKILHAARGILELVCVVLSTNYDLGLLDPFCPFCWFLAGRVFGRFLKAAQDASSIQLIETLQVELEFIRTALGKMGEKVPLSARYRKMLDTCIQEVCGPSVTITVPVNGIPVRTVADDFLLSQVTHNQAFAYDLGTFMRLYNGFMEDV</sequence>
<comment type="caution">
    <text evidence="7">The sequence shown here is derived from an EMBL/GenBank/DDBJ whole genome shotgun (WGS) entry which is preliminary data.</text>
</comment>